<dbReference type="EMBL" id="LWMH01000001">
    <property type="protein sequence ID" value="KZS48757.1"/>
    <property type="molecule type" value="Genomic_DNA"/>
</dbReference>
<name>A0A163M5H9_9BACL</name>
<dbReference type="AlphaFoldDB" id="A0A163M5H9"/>
<dbReference type="InterPro" id="IPR053161">
    <property type="entry name" value="Ulvan_degrading_GH"/>
</dbReference>
<evidence type="ECO:0000313" key="1">
    <source>
        <dbReference type="EMBL" id="KZS48757.1"/>
    </source>
</evidence>
<dbReference type="Proteomes" id="UP000076796">
    <property type="component" value="Unassembled WGS sequence"/>
</dbReference>
<dbReference type="Gene3D" id="2.60.120.260">
    <property type="entry name" value="Galactose-binding domain-like"/>
    <property type="match status" value="1"/>
</dbReference>
<dbReference type="STRING" id="59843.A3958_23145"/>
<dbReference type="InterPro" id="IPR008979">
    <property type="entry name" value="Galactose-bd-like_sf"/>
</dbReference>
<gene>
    <name evidence="1" type="ORF">AWU65_23880</name>
</gene>
<sequence>MQVNNVKPEARMDFNLLKREFMNPQAAYRPQPFWFLNHELEKAELESQIQAMFEAGVGGVVLHARHGMQMPYLSPAFMEVLEFCTMECEKRNMVVWLYDEDNWPSGTLGGKLTRQHPEYRMHYLRVEEKRHSRAADSEALRLDFACHDHNELIAILAYRATRSDEEWLLHDDPENITHLWGRDWTPTTEDAYIVLAYWSCEIAEGITFAQGYYLDTLNPEAVQTFIQMAYEPFLPLQKYYGSTIQGVFTDEPGLMIHDGFFGVEAIRTAVNDVGATLPGMVFAWTFGMRERFQEENGYDLVPRLGALLYGMADGSRSTKQQYYDSITRWYVEGYHAAIRTWCEQYGLLYIGHTLEEPVWGQARSQGNQTRVLQQFHYAGVDYLTAGIGTKENPHRIVSVKTAASVAQLNGKERVICESFGASGHGYSMRQRRLDANFMAFLGVNLFIPHAFYYSFAGYRKTDFPPTEFKHAPHWPHYQSFADYIGRLSVLGASTKRKPEVLLLSPIHTVYECMFLSGQSDQHPSADKWFSILSDRLLRSSIDYDYVDECQLREAEIVPGAGYRFCGGENIYSVLIMPGIQVMSKDVAARLVSFVKQGGTLIAVGAIPKHSERMRQDPELTKLMNELFQPHPRHGEIYAMGKGYTQYYSLEDTAHEASMIMDDNHSSARDHDQEEGVCNDRAATLDEQEKVPLPDLFERFCVHVSRLLRISPTLRWQLEDGRNGDLIYVERMFDNQLHTWLMNWSEQSVTIRLDPGAAKDCIEEWDLESGKVQQLSHGATLSFAPGELRIFSVTSGESSYMHQEHTFFNRSEENSISEVVAILQDPWQFQTTEPNVLLLDQWQVTLNDRQSKMNATMPGQVNTYRTTFTMTQELIGLVQSASRSGPSNKSGSDRPTEIELVLDDVKQNIPSHIGFLQRRRNLEIFVNGVRQDALRPSTWQDSHYKRVDITKHLVAGENELEILTVSLLEPMAAISFPAFLLGPFIIEGHMTLNAESEHMFGSWDSAGYPYYSGAGDYTQQVNLDMAQLRLGSDDELWLEAEDIRETACLYVNEREAGVRLWPPYHWNITSYAGQGNNQITIRAANTLENLYGKSALPSGVNGQVKLVRRSRIREKDRSQN</sequence>
<comment type="caution">
    <text evidence="1">The sequence shown here is derived from an EMBL/GenBank/DDBJ whole genome shotgun (WGS) entry which is preliminary data.</text>
</comment>
<dbReference type="OrthoDB" id="9761519at2"/>
<accession>A0A163M5H9</accession>
<protein>
    <submittedName>
        <fullName evidence="1">Beta-galactosidase</fullName>
    </submittedName>
</protein>
<keyword evidence="2" id="KW-1185">Reference proteome</keyword>
<proteinExistence type="predicted"/>
<dbReference type="RefSeq" id="WP_063479539.1">
    <property type="nucleotide sequence ID" value="NZ_LWMH01000001.1"/>
</dbReference>
<dbReference type="Pfam" id="PF17132">
    <property type="entry name" value="Glyco_hydro_106"/>
    <property type="match status" value="1"/>
</dbReference>
<dbReference type="Gene3D" id="3.40.50.880">
    <property type="match status" value="1"/>
</dbReference>
<reference evidence="1" key="1">
    <citation type="journal article" date="2016" name="Genome Announc.">
        <title>Draft genomes of two strains of Paenibacillus glucanolyticus with capability to degrade lignocellulose.</title>
        <authorList>
            <person name="Mathews S.L."/>
            <person name="Pawlak J."/>
            <person name="Grunden A.M."/>
        </authorList>
    </citation>
    <scope>NUCLEOTIDE SEQUENCE [LARGE SCALE GENOMIC DNA]</scope>
    <source>
        <strain evidence="1">SLM1</strain>
    </source>
</reference>
<dbReference type="SUPFAM" id="SSF49785">
    <property type="entry name" value="Galactose-binding domain-like"/>
    <property type="match status" value="1"/>
</dbReference>
<dbReference type="CDD" id="cd03143">
    <property type="entry name" value="A4_beta-galactosidase_middle_domain"/>
    <property type="match status" value="1"/>
</dbReference>
<dbReference type="PANTHER" id="PTHR36848:SF2">
    <property type="entry name" value="SECRETED PROTEIN"/>
    <property type="match status" value="1"/>
</dbReference>
<evidence type="ECO:0000313" key="2">
    <source>
        <dbReference type="Proteomes" id="UP000076796"/>
    </source>
</evidence>
<dbReference type="PANTHER" id="PTHR36848">
    <property type="entry name" value="DNA-BINDING PROTEIN (PUTATIVE SECRETED PROTEIN)-RELATED"/>
    <property type="match status" value="1"/>
</dbReference>
<dbReference type="InterPro" id="IPR029062">
    <property type="entry name" value="Class_I_gatase-like"/>
</dbReference>
<organism evidence="1 2">
    <name type="scientific">Paenibacillus glucanolyticus</name>
    <dbReference type="NCBI Taxonomy" id="59843"/>
    <lineage>
        <taxon>Bacteria</taxon>
        <taxon>Bacillati</taxon>
        <taxon>Bacillota</taxon>
        <taxon>Bacilli</taxon>
        <taxon>Bacillales</taxon>
        <taxon>Paenibacillaceae</taxon>
        <taxon>Paenibacillus</taxon>
    </lineage>
</organism>